<accession>A0A076MNA4</accession>
<dbReference type="RefSeq" id="WP_017986337.1">
    <property type="nucleotide sequence ID" value="NZ_AQUL01000001.1"/>
</dbReference>
<gene>
    <name evidence="3" type="ORF">AMETH_0379</name>
</gene>
<dbReference type="OrthoDB" id="9812774at2"/>
<dbReference type="Proteomes" id="UP000062973">
    <property type="component" value="Chromosome"/>
</dbReference>
<dbReference type="Pfam" id="PF00561">
    <property type="entry name" value="Abhydrolase_1"/>
    <property type="match status" value="1"/>
</dbReference>
<organism evidence="3 4">
    <name type="scientific">Amycolatopsis methanolica 239</name>
    <dbReference type="NCBI Taxonomy" id="1068978"/>
    <lineage>
        <taxon>Bacteria</taxon>
        <taxon>Bacillati</taxon>
        <taxon>Actinomycetota</taxon>
        <taxon>Actinomycetes</taxon>
        <taxon>Pseudonocardiales</taxon>
        <taxon>Pseudonocardiaceae</taxon>
        <taxon>Amycolatopsis</taxon>
        <taxon>Amycolatopsis methanolica group</taxon>
    </lineage>
</organism>
<dbReference type="PATRIC" id="fig|1068978.7.peg.402"/>
<dbReference type="PRINTS" id="PR00412">
    <property type="entry name" value="EPOXHYDRLASE"/>
</dbReference>
<protein>
    <submittedName>
        <fullName evidence="3">Alpha/beta hydrolase</fullName>
    </submittedName>
</protein>
<feature type="domain" description="AB hydrolase-1" evidence="2">
    <location>
        <begin position="22"/>
        <end position="266"/>
    </location>
</feature>
<evidence type="ECO:0000256" key="1">
    <source>
        <dbReference type="ARBA" id="ARBA00022801"/>
    </source>
</evidence>
<name>A0A076MNA4_AMYME</name>
<dbReference type="STRING" id="1068978.AMETH_0379"/>
<dbReference type="SUPFAM" id="SSF53474">
    <property type="entry name" value="alpha/beta-Hydrolases"/>
    <property type="match status" value="1"/>
</dbReference>
<dbReference type="InterPro" id="IPR000073">
    <property type="entry name" value="AB_hydrolase_1"/>
</dbReference>
<dbReference type="InterPro" id="IPR000639">
    <property type="entry name" value="Epox_hydrolase-like"/>
</dbReference>
<sequence length="278" mass="31173">MDSHMAAVNGIRMHYRRAGEGPPVVLLHGWPQTSYCWHRIFDALARDHTVIAPDLRGYGLTDKPRTGFDKRTMAADVSALLHELGFASASVVGHDRGGRVAHRWALDRPDEVEHLAVLDIIPTREMWPRLDAGVGRGYWHWLFHLQPDLPELLAGKDIAAYLGYFFERWTYQRQGLDPDAIAEYVRAFSAPGALRAGFDDYRASFPDDAEHDDADAGRKLTMPVLALWGQAGLLGSLPALDIWREYAEDVTGEGLPECGHFLAEEQPEALLAHLKRFL</sequence>
<dbReference type="KEGG" id="amq:AMETH_0379"/>
<keyword evidence="4" id="KW-1185">Reference proteome</keyword>
<dbReference type="Gene3D" id="3.40.50.1820">
    <property type="entry name" value="alpha/beta hydrolase"/>
    <property type="match status" value="1"/>
</dbReference>
<dbReference type="PRINTS" id="PR00111">
    <property type="entry name" value="ABHYDROLASE"/>
</dbReference>
<dbReference type="PANTHER" id="PTHR43329">
    <property type="entry name" value="EPOXIDE HYDROLASE"/>
    <property type="match status" value="1"/>
</dbReference>
<dbReference type="AlphaFoldDB" id="A0A076MNA4"/>
<evidence type="ECO:0000259" key="2">
    <source>
        <dbReference type="Pfam" id="PF00561"/>
    </source>
</evidence>
<reference evidence="3 4" key="1">
    <citation type="submission" date="2014-07" db="EMBL/GenBank/DDBJ databases">
        <title>Whole Genome Sequence of the Amycolatopsis methanolica 239.</title>
        <authorList>
            <person name="Tang B."/>
        </authorList>
    </citation>
    <scope>NUCLEOTIDE SEQUENCE [LARGE SCALE GENOMIC DNA]</scope>
    <source>
        <strain evidence="3 4">239</strain>
    </source>
</reference>
<keyword evidence="1 3" id="KW-0378">Hydrolase</keyword>
<dbReference type="HOGENOM" id="CLU_020336_7_1_11"/>
<evidence type="ECO:0000313" key="3">
    <source>
        <dbReference type="EMBL" id="AIJ20471.1"/>
    </source>
</evidence>
<dbReference type="InterPro" id="IPR029058">
    <property type="entry name" value="AB_hydrolase_fold"/>
</dbReference>
<proteinExistence type="predicted"/>
<dbReference type="eggNOG" id="COG0596">
    <property type="taxonomic scope" value="Bacteria"/>
</dbReference>
<dbReference type="GO" id="GO:0016787">
    <property type="term" value="F:hydrolase activity"/>
    <property type="evidence" value="ECO:0007669"/>
    <property type="project" value="UniProtKB-KW"/>
</dbReference>
<evidence type="ECO:0000313" key="4">
    <source>
        <dbReference type="Proteomes" id="UP000062973"/>
    </source>
</evidence>
<dbReference type="EMBL" id="CP009110">
    <property type="protein sequence ID" value="AIJ20471.1"/>
    <property type="molecule type" value="Genomic_DNA"/>
</dbReference>